<organism evidence="1 2">
    <name type="scientific">Candidatus Taylorbacteria bacterium RIFCSPHIGHO2_02_49_25</name>
    <dbReference type="NCBI Taxonomy" id="1802305"/>
    <lineage>
        <taxon>Bacteria</taxon>
        <taxon>Candidatus Tayloriibacteriota</taxon>
    </lineage>
</organism>
<dbReference type="AlphaFoldDB" id="A0A1G2MH41"/>
<sequence>MLGSVAGTHSYLRLPAFPSAIICDKDATPPVLPTFEFFTLSVSMTKRNNIGRFRKSYGEPRQSKFLASRYPFHHIQLSKFVQFRIYPLLTVTPIA</sequence>
<gene>
    <name evidence="1" type="ORF">A2W52_00225</name>
</gene>
<accession>A0A1G2MH41</accession>
<evidence type="ECO:0000313" key="1">
    <source>
        <dbReference type="EMBL" id="OHA23143.1"/>
    </source>
</evidence>
<name>A0A1G2MH41_9BACT</name>
<proteinExistence type="predicted"/>
<dbReference type="EMBL" id="MHRJ01000015">
    <property type="protein sequence ID" value="OHA23143.1"/>
    <property type="molecule type" value="Genomic_DNA"/>
</dbReference>
<comment type="caution">
    <text evidence="1">The sequence shown here is derived from an EMBL/GenBank/DDBJ whole genome shotgun (WGS) entry which is preliminary data.</text>
</comment>
<dbReference type="Proteomes" id="UP000176493">
    <property type="component" value="Unassembled WGS sequence"/>
</dbReference>
<reference evidence="1 2" key="1">
    <citation type="journal article" date="2016" name="Nat. Commun.">
        <title>Thousands of microbial genomes shed light on interconnected biogeochemical processes in an aquifer system.</title>
        <authorList>
            <person name="Anantharaman K."/>
            <person name="Brown C.T."/>
            <person name="Hug L.A."/>
            <person name="Sharon I."/>
            <person name="Castelle C.J."/>
            <person name="Probst A.J."/>
            <person name="Thomas B.C."/>
            <person name="Singh A."/>
            <person name="Wilkins M.J."/>
            <person name="Karaoz U."/>
            <person name="Brodie E.L."/>
            <person name="Williams K.H."/>
            <person name="Hubbard S.S."/>
            <person name="Banfield J.F."/>
        </authorList>
    </citation>
    <scope>NUCLEOTIDE SEQUENCE [LARGE SCALE GENOMIC DNA]</scope>
</reference>
<evidence type="ECO:0000313" key="2">
    <source>
        <dbReference type="Proteomes" id="UP000176493"/>
    </source>
</evidence>
<protein>
    <submittedName>
        <fullName evidence="1">Uncharacterized protein</fullName>
    </submittedName>
</protein>